<gene>
    <name evidence="1" type="ORF">SHM_23810</name>
</gene>
<protein>
    <submittedName>
        <fullName evidence="1">Uncharacterized protein</fullName>
    </submittedName>
</protein>
<name>A0ABM8BXX9_9MOLU</name>
<evidence type="ECO:0000313" key="1">
    <source>
        <dbReference type="EMBL" id="BDT04735.1"/>
    </source>
</evidence>
<sequence>MWGEVRNLIMLSEKQIFNKNKIINQQLKKMDYDNLIINSFIHYFKIVNDNERSTWILNLIKEEKMEKYIGRLSNLRNN</sequence>
<accession>A0ABM8BXX9</accession>
<dbReference type="Proteomes" id="UP001163387">
    <property type="component" value="Chromosome"/>
</dbReference>
<organism evidence="1 2">
    <name type="scientific">Spiroplasma ixodetis</name>
    <dbReference type="NCBI Taxonomy" id="2141"/>
    <lineage>
        <taxon>Bacteria</taxon>
        <taxon>Bacillati</taxon>
        <taxon>Mycoplasmatota</taxon>
        <taxon>Mollicutes</taxon>
        <taxon>Entomoplasmatales</taxon>
        <taxon>Spiroplasmataceae</taxon>
        <taxon>Spiroplasma</taxon>
    </lineage>
</organism>
<proteinExistence type="predicted"/>
<evidence type="ECO:0000313" key="2">
    <source>
        <dbReference type="Proteomes" id="UP001163387"/>
    </source>
</evidence>
<dbReference type="EMBL" id="AP026933">
    <property type="protein sequence ID" value="BDT04735.1"/>
    <property type="molecule type" value="Genomic_DNA"/>
</dbReference>
<keyword evidence="2" id="KW-1185">Reference proteome</keyword>
<reference evidence="1 2" key="1">
    <citation type="journal article" date="2022" name="Front. Microbiol.">
        <title>Male-killing mechanisms vary between Spiroplasma species.</title>
        <authorList>
            <person name="Arai H."/>
            <person name="Inoue M."/>
            <person name="Kageyama D."/>
        </authorList>
    </citation>
    <scope>NUCLEOTIDE SEQUENCE [LARGE SCALE GENOMIC DNA]</scope>
    <source>
        <strain evidence="2">sHm</strain>
    </source>
</reference>
<dbReference type="RefSeq" id="WP_281748416.1">
    <property type="nucleotide sequence ID" value="NZ_AP026933.1"/>
</dbReference>